<sequence>MGNIIAIVASILVGGGVAAATIVGVVTSSTDNTVENPPSVSESTVQYGTNN</sequence>
<protein>
    <submittedName>
        <fullName evidence="2">Uncharacterized protein</fullName>
    </submittedName>
</protein>
<name>A0A543A979_9ACTN</name>
<evidence type="ECO:0000313" key="3">
    <source>
        <dbReference type="Proteomes" id="UP000320209"/>
    </source>
</evidence>
<evidence type="ECO:0000313" key="2">
    <source>
        <dbReference type="EMBL" id="TQL69168.1"/>
    </source>
</evidence>
<gene>
    <name evidence="2" type="ORF">FB381_3070</name>
</gene>
<organism evidence="2 3">
    <name type="scientific">Nocardioides albertanoniae</name>
    <dbReference type="NCBI Taxonomy" id="1175486"/>
    <lineage>
        <taxon>Bacteria</taxon>
        <taxon>Bacillati</taxon>
        <taxon>Actinomycetota</taxon>
        <taxon>Actinomycetes</taxon>
        <taxon>Propionibacteriales</taxon>
        <taxon>Nocardioidaceae</taxon>
        <taxon>Nocardioides</taxon>
    </lineage>
</organism>
<proteinExistence type="predicted"/>
<dbReference type="Proteomes" id="UP000320209">
    <property type="component" value="Unassembled WGS sequence"/>
</dbReference>
<accession>A0A543A979</accession>
<reference evidence="2 3" key="1">
    <citation type="submission" date="2019-06" db="EMBL/GenBank/DDBJ databases">
        <title>Sequencing the genomes of 1000 actinobacteria strains.</title>
        <authorList>
            <person name="Klenk H.-P."/>
        </authorList>
    </citation>
    <scope>NUCLEOTIDE SEQUENCE [LARGE SCALE GENOMIC DNA]</scope>
    <source>
        <strain evidence="2 3">DSM 25218</strain>
    </source>
</reference>
<keyword evidence="3" id="KW-1185">Reference proteome</keyword>
<comment type="caution">
    <text evidence="2">The sequence shown here is derived from an EMBL/GenBank/DDBJ whole genome shotgun (WGS) entry which is preliminary data.</text>
</comment>
<feature type="region of interest" description="Disordered" evidence="1">
    <location>
        <begin position="30"/>
        <end position="51"/>
    </location>
</feature>
<dbReference type="EMBL" id="VFOV01000001">
    <property type="protein sequence ID" value="TQL69168.1"/>
    <property type="molecule type" value="Genomic_DNA"/>
</dbReference>
<evidence type="ECO:0000256" key="1">
    <source>
        <dbReference type="SAM" id="MobiDB-lite"/>
    </source>
</evidence>
<dbReference type="AlphaFoldDB" id="A0A543A979"/>
<dbReference type="RefSeq" id="WP_170225176.1">
    <property type="nucleotide sequence ID" value="NZ_VFOV01000001.1"/>
</dbReference>
<feature type="compositionally biased region" description="Polar residues" evidence="1">
    <location>
        <begin position="31"/>
        <end position="51"/>
    </location>
</feature>